<protein>
    <submittedName>
        <fullName evidence="1">Uncharacterized protein</fullName>
    </submittedName>
</protein>
<dbReference type="VEuPathDB" id="FungiDB:BO70DRAFT_350970"/>
<proteinExistence type="predicted"/>
<keyword evidence="2" id="KW-1185">Reference proteome</keyword>
<evidence type="ECO:0000313" key="1">
    <source>
        <dbReference type="EMBL" id="PWY87455.1"/>
    </source>
</evidence>
<dbReference type="AlphaFoldDB" id="A0A317WN40"/>
<dbReference type="EMBL" id="MSFL01000006">
    <property type="protein sequence ID" value="PWY87455.1"/>
    <property type="molecule type" value="Genomic_DNA"/>
</dbReference>
<reference evidence="1 2" key="1">
    <citation type="submission" date="2016-12" db="EMBL/GenBank/DDBJ databases">
        <title>The genomes of Aspergillus section Nigri reveals drivers in fungal speciation.</title>
        <authorList>
            <consortium name="DOE Joint Genome Institute"/>
            <person name="Vesth T.C."/>
            <person name="Nybo J."/>
            <person name="Theobald S."/>
            <person name="Brandl J."/>
            <person name="Frisvad J.C."/>
            <person name="Nielsen K.F."/>
            <person name="Lyhne E.K."/>
            <person name="Kogle M.E."/>
            <person name="Kuo A."/>
            <person name="Riley R."/>
            <person name="Clum A."/>
            <person name="Nolan M."/>
            <person name="Lipzen A."/>
            <person name="Salamov A."/>
            <person name="Henrissat B."/>
            <person name="Wiebenga A."/>
            <person name="De Vries R.P."/>
            <person name="Grigoriev I.V."/>
            <person name="Mortensen U.H."/>
            <person name="Andersen M.R."/>
            <person name="Baker S.E."/>
        </authorList>
    </citation>
    <scope>NUCLEOTIDE SEQUENCE [LARGE SCALE GENOMIC DNA]</scope>
    <source>
        <strain evidence="1 2">CBS 117.55</strain>
    </source>
</reference>
<dbReference type="GeneID" id="37063957"/>
<sequence length="446" mass="51105">MDNNHKRAPVNMPQEPCTADEIRKKLKIDDTEYAVGMSPDLTSWVSSPLRFLTSIRWPPLSTSWPDIETPPPVPTLHFDCKPVLTRVGILHPISEQGMPHKRKYDGTTYLVSRAYELEYNLVDASGRIIKPGDVIFDRGWTSRAARHRAVADALHDLALDLRQLLGKYKAQMFQWQEAHIKWEGRFLHLTTAHTTDDINAAVTLALAQRRDAWDTGNFCYYHVPRYAQEQLLPNGPAAITLQEQLNMIDSFIDKHREQAKRREACEAADVPVPADEADIEIIDPGEPDKPPKRPHLTIGILIDKIRSYKDSFSWIYERHEAIIVDRTDKPRSLIEGCRRFDMAEPEGFLSMLRGKTQITDAFKRVPAYTGADPYGVLASRMYEALLKSDRPFKSLLDPQLRKWHSRADLEILFSNEDLENTKFADWPLSEEVRAALLTFIPELDQV</sequence>
<evidence type="ECO:0000313" key="2">
    <source>
        <dbReference type="Proteomes" id="UP000247233"/>
    </source>
</evidence>
<dbReference type="RefSeq" id="XP_025401338.1">
    <property type="nucleotide sequence ID" value="XM_025541720.1"/>
</dbReference>
<name>A0A317WN40_9EURO</name>
<accession>A0A317WN40</accession>
<comment type="caution">
    <text evidence="1">The sequence shown here is derived from an EMBL/GenBank/DDBJ whole genome shotgun (WGS) entry which is preliminary data.</text>
</comment>
<gene>
    <name evidence="1" type="ORF">BO70DRAFT_350970</name>
</gene>
<organism evidence="1 2">
    <name type="scientific">Aspergillus heteromorphus CBS 117.55</name>
    <dbReference type="NCBI Taxonomy" id="1448321"/>
    <lineage>
        <taxon>Eukaryota</taxon>
        <taxon>Fungi</taxon>
        <taxon>Dikarya</taxon>
        <taxon>Ascomycota</taxon>
        <taxon>Pezizomycotina</taxon>
        <taxon>Eurotiomycetes</taxon>
        <taxon>Eurotiomycetidae</taxon>
        <taxon>Eurotiales</taxon>
        <taxon>Aspergillaceae</taxon>
        <taxon>Aspergillus</taxon>
        <taxon>Aspergillus subgen. Circumdati</taxon>
    </lineage>
</organism>
<dbReference type="Proteomes" id="UP000247233">
    <property type="component" value="Unassembled WGS sequence"/>
</dbReference>